<evidence type="ECO:0000259" key="1">
    <source>
        <dbReference type="PROSITE" id="PS50172"/>
    </source>
</evidence>
<protein>
    <recommendedName>
        <fullName evidence="1">BRCT domain-containing protein</fullName>
    </recommendedName>
</protein>
<sequence length="136" mass="15332">HLTYEELETIRDVGPVGAGSIVYYFEENHDMVRQLLQELTPTFPQVVGGLSQEWKAILNLAGKSFCVTGSFDGFSRDEIHAMIEQHGGETRTSVTKNLDYLIVGRDAGSKKQKAIDLWVMVIGLEELFQLIEKKEM</sequence>
<organism evidence="2">
    <name type="scientific">uncultured bacterium</name>
    <name type="common">gcode 4</name>
    <dbReference type="NCBI Taxonomy" id="1234023"/>
    <lineage>
        <taxon>Bacteria</taxon>
        <taxon>environmental samples</taxon>
    </lineage>
</organism>
<proteinExistence type="predicted"/>
<comment type="caution">
    <text evidence="2">The sequence shown here is derived from an EMBL/GenBank/DDBJ whole genome shotgun (WGS) entry which is preliminary data.</text>
</comment>
<dbReference type="SUPFAM" id="SSF52113">
    <property type="entry name" value="BRCT domain"/>
    <property type="match status" value="1"/>
</dbReference>
<dbReference type="Gene3D" id="3.40.50.10190">
    <property type="entry name" value="BRCT domain"/>
    <property type="match status" value="1"/>
</dbReference>
<dbReference type="EMBL" id="AMFJ01034207">
    <property type="protein sequence ID" value="EKD29936.1"/>
    <property type="molecule type" value="Genomic_DNA"/>
</dbReference>
<evidence type="ECO:0000313" key="2">
    <source>
        <dbReference type="EMBL" id="EKD29936.1"/>
    </source>
</evidence>
<dbReference type="CDD" id="cd17748">
    <property type="entry name" value="BRCT_DNA_ligase_like"/>
    <property type="match status" value="1"/>
</dbReference>
<accession>K1XY75</accession>
<dbReference type="InterPro" id="IPR001357">
    <property type="entry name" value="BRCT_dom"/>
</dbReference>
<dbReference type="Pfam" id="PF00533">
    <property type="entry name" value="BRCT"/>
    <property type="match status" value="1"/>
</dbReference>
<feature type="non-terminal residue" evidence="2">
    <location>
        <position position="1"/>
    </location>
</feature>
<gene>
    <name evidence="2" type="ORF">ACD_78C00207G0005</name>
</gene>
<dbReference type="InterPro" id="IPR036420">
    <property type="entry name" value="BRCT_dom_sf"/>
</dbReference>
<feature type="domain" description="BRCT" evidence="1">
    <location>
        <begin position="60"/>
        <end position="136"/>
    </location>
</feature>
<reference evidence="2" key="1">
    <citation type="journal article" date="2012" name="Science">
        <title>Fermentation, hydrogen, and sulfur metabolism in multiple uncultivated bacterial phyla.</title>
        <authorList>
            <person name="Wrighton K.C."/>
            <person name="Thomas B.C."/>
            <person name="Sharon I."/>
            <person name="Miller C.S."/>
            <person name="Castelle C.J."/>
            <person name="VerBerkmoes N.C."/>
            <person name="Wilkins M.J."/>
            <person name="Hettich R.L."/>
            <person name="Lipton M.S."/>
            <person name="Williams K.H."/>
            <person name="Long P.E."/>
            <person name="Banfield J.F."/>
        </authorList>
    </citation>
    <scope>NUCLEOTIDE SEQUENCE [LARGE SCALE GENOMIC DNA]</scope>
</reference>
<name>K1XY75_9BACT</name>
<dbReference type="AlphaFoldDB" id="K1XY75"/>
<dbReference type="PROSITE" id="PS50172">
    <property type="entry name" value="BRCT"/>
    <property type="match status" value="1"/>
</dbReference>
<dbReference type="SMART" id="SM00292">
    <property type="entry name" value="BRCT"/>
    <property type="match status" value="1"/>
</dbReference>